<dbReference type="SMART" id="SM00448">
    <property type="entry name" value="REC"/>
    <property type="match status" value="1"/>
</dbReference>
<dbReference type="Pfam" id="PF02518">
    <property type="entry name" value="HATPase_c"/>
    <property type="match status" value="1"/>
</dbReference>
<dbReference type="AlphaFoldDB" id="A0A081B6W5"/>
<evidence type="ECO:0000256" key="4">
    <source>
        <dbReference type="ARBA" id="ARBA00022679"/>
    </source>
</evidence>
<dbReference type="Gene3D" id="3.40.50.2300">
    <property type="match status" value="1"/>
</dbReference>
<accession>A0A081B6W5</accession>
<dbReference type="InterPro" id="IPR036097">
    <property type="entry name" value="HisK_dim/P_sf"/>
</dbReference>
<dbReference type="InterPro" id="IPR001789">
    <property type="entry name" value="Sig_transdc_resp-reg_receiver"/>
</dbReference>
<keyword evidence="12" id="KW-0472">Membrane</keyword>
<dbReference type="NCBIfam" id="TIGR00229">
    <property type="entry name" value="sensory_box"/>
    <property type="match status" value="1"/>
</dbReference>
<dbReference type="SUPFAM" id="SSF55785">
    <property type="entry name" value="PYP-like sensor domain (PAS domain)"/>
    <property type="match status" value="1"/>
</dbReference>
<dbReference type="Pfam" id="PF00512">
    <property type="entry name" value="HisKA"/>
    <property type="match status" value="1"/>
</dbReference>
<protein>
    <recommendedName>
        <fullName evidence="10">Sensory/regulatory protein RpfC</fullName>
        <ecNumber evidence="2">2.7.13.3</ecNumber>
    </recommendedName>
</protein>
<evidence type="ECO:0000256" key="6">
    <source>
        <dbReference type="ARBA" id="ARBA00022777"/>
    </source>
</evidence>
<feature type="domain" description="Response regulatory" evidence="14">
    <location>
        <begin position="565"/>
        <end position="685"/>
    </location>
</feature>
<comment type="subunit">
    <text evidence="9">At low DSF concentrations, interacts with RpfF.</text>
</comment>
<evidence type="ECO:0000256" key="12">
    <source>
        <dbReference type="SAM" id="Phobius"/>
    </source>
</evidence>
<dbReference type="PROSITE" id="PS50109">
    <property type="entry name" value="HIS_KIN"/>
    <property type="match status" value="1"/>
</dbReference>
<feature type="domain" description="Histidine kinase" evidence="13">
    <location>
        <begin position="202"/>
        <end position="426"/>
    </location>
</feature>
<keyword evidence="18" id="KW-1185">Reference proteome</keyword>
<keyword evidence="12" id="KW-1133">Transmembrane helix</keyword>
<proteinExistence type="predicted"/>
<keyword evidence="6 17" id="KW-0418">Kinase</keyword>
<dbReference type="InterPro" id="IPR005467">
    <property type="entry name" value="His_kinase_dom"/>
</dbReference>
<evidence type="ECO:0000256" key="11">
    <source>
        <dbReference type="PROSITE-ProRule" id="PRU00169"/>
    </source>
</evidence>
<keyword evidence="4" id="KW-0808">Transferase</keyword>
<evidence type="ECO:0000256" key="1">
    <source>
        <dbReference type="ARBA" id="ARBA00000085"/>
    </source>
</evidence>
<sequence>MMGADMLLGLMAGTGVIGAGAASVFGLLYLQERRKASRQRAAFEARVETLSDRNWELKESEERYRTLIDAQGDVIFRKDLRGFTTYANEVFCQTFGVPRDEVIGSVFIPEVPEGEIPAYFGDFAGLALPPYRVRYDQHVVTARGPRWFAWEEFAIRDEDGRLVEIQTMGRDITDRKLVEQQLGEALEEAQRANKAKSLFLATMSHEIRTPMNAVLGMTQLLLDTELVPAQRSYAEAVRDSGRSLLAIINDILDYSKIEAGKIHLDNEPFSPHEFIESVTELLAARAFEKDIDIASIVDPDVPRVLKGDEIRLRQIIMNLAGNAVKFTEKGGVLIHVSQAGDMPAAEGRTRLKVTIEDTGIGMSEEDAARIFDEFSQADSSLARRFEGTGLGLAISKRLVEVMGGEISVVSEKGVGSTFAFTIECDVEEAAQPSARDLDGRRALIAIAAPMTARAMHHLLENMGAHVSQGFAAIEEGPADIAFICERNMEARRDEIARLLKEAGTRTLVIVAPGVTPPDTFDGYLVRPVRQSSFKRRLQAGVEEAVERQAVPVYKTVPEETGKGLSVLVAEDNELNAILTRTLLERQGHKVRMVDNGAEVVEALKGEPGGYFDLVLMDLHMPEVDGFEATKRIRALGAEWSQVPVIALTANAMVEDRQACLDAGMDDYLSKPVMPEELQAALSQWAGRRSAYAAA</sequence>
<dbReference type="Gene3D" id="3.30.565.10">
    <property type="entry name" value="Histidine kinase-like ATPase, C-terminal domain"/>
    <property type="match status" value="1"/>
</dbReference>
<comment type="catalytic activity">
    <reaction evidence="1">
        <text>ATP + protein L-histidine = ADP + protein N-phospho-L-histidine.</text>
        <dbReference type="EC" id="2.7.13.3"/>
    </reaction>
</comment>
<evidence type="ECO:0000313" key="17">
    <source>
        <dbReference type="EMBL" id="GAK43783.1"/>
    </source>
</evidence>
<dbReference type="STRING" id="1333998.M2A_0282"/>
<dbReference type="PROSITE" id="PS50113">
    <property type="entry name" value="PAC"/>
    <property type="match status" value="1"/>
</dbReference>
<evidence type="ECO:0000256" key="9">
    <source>
        <dbReference type="ARBA" id="ARBA00064003"/>
    </source>
</evidence>
<dbReference type="PROSITE" id="PS50110">
    <property type="entry name" value="RESPONSE_REGULATORY"/>
    <property type="match status" value="1"/>
</dbReference>
<evidence type="ECO:0000313" key="18">
    <source>
        <dbReference type="Proteomes" id="UP000028702"/>
    </source>
</evidence>
<dbReference type="CDD" id="cd16922">
    <property type="entry name" value="HATPase_EvgS-ArcB-TorS-like"/>
    <property type="match status" value="1"/>
</dbReference>
<dbReference type="RefSeq" id="WP_052379114.1">
    <property type="nucleotide sequence ID" value="NZ_BBIO01000001.1"/>
</dbReference>
<organism evidence="17 18">
    <name type="scientific">Tepidicaulis marinus</name>
    <dbReference type="NCBI Taxonomy" id="1333998"/>
    <lineage>
        <taxon>Bacteria</taxon>
        <taxon>Pseudomonadati</taxon>
        <taxon>Pseudomonadota</taxon>
        <taxon>Alphaproteobacteria</taxon>
        <taxon>Hyphomicrobiales</taxon>
        <taxon>Parvibaculaceae</taxon>
        <taxon>Tepidicaulis</taxon>
    </lineage>
</organism>
<evidence type="ECO:0000256" key="7">
    <source>
        <dbReference type="ARBA" id="ARBA00022840"/>
    </source>
</evidence>
<dbReference type="InterPro" id="IPR000700">
    <property type="entry name" value="PAS-assoc_C"/>
</dbReference>
<keyword evidence="3 11" id="KW-0597">Phosphoprotein</keyword>
<dbReference type="SMART" id="SM00387">
    <property type="entry name" value="HATPase_c"/>
    <property type="match status" value="1"/>
</dbReference>
<keyword evidence="7" id="KW-0067">ATP-binding</keyword>
<dbReference type="Gene3D" id="1.10.287.130">
    <property type="match status" value="1"/>
</dbReference>
<dbReference type="InterPro" id="IPR013656">
    <property type="entry name" value="PAS_4"/>
</dbReference>
<evidence type="ECO:0000259" key="13">
    <source>
        <dbReference type="PROSITE" id="PS50109"/>
    </source>
</evidence>
<dbReference type="Gene3D" id="3.30.450.20">
    <property type="entry name" value="PAS domain"/>
    <property type="match status" value="1"/>
</dbReference>
<keyword evidence="8" id="KW-0902">Two-component regulatory system</keyword>
<dbReference type="PRINTS" id="PR00344">
    <property type="entry name" value="BCTRLSENSOR"/>
</dbReference>
<dbReference type="CDD" id="cd00130">
    <property type="entry name" value="PAS"/>
    <property type="match status" value="1"/>
</dbReference>
<reference evidence="17 18" key="1">
    <citation type="submission" date="2014-07" db="EMBL/GenBank/DDBJ databases">
        <title>Tepidicaulis marinum gen. nov., sp. nov., a novel marine bacterium denitrifying nitrate to nitrous oxide strictly under microaerobic conditions.</title>
        <authorList>
            <person name="Takeuchi M."/>
            <person name="Yamagishi T."/>
            <person name="Kamagata Y."/>
            <person name="Oshima K."/>
            <person name="Hattori M."/>
            <person name="Katayama T."/>
            <person name="Hanada S."/>
            <person name="Tamaki H."/>
            <person name="Marumo K."/>
            <person name="Maeda H."/>
            <person name="Nedachi M."/>
            <person name="Iwasaki W."/>
            <person name="Suwa Y."/>
            <person name="Sakata S."/>
        </authorList>
    </citation>
    <scope>NUCLEOTIDE SEQUENCE [LARGE SCALE GENOMIC DNA]</scope>
    <source>
        <strain evidence="17 18">MA2</strain>
    </source>
</reference>
<dbReference type="SMART" id="SM00388">
    <property type="entry name" value="HisKA"/>
    <property type="match status" value="1"/>
</dbReference>
<dbReference type="CDD" id="cd00082">
    <property type="entry name" value="HisKA"/>
    <property type="match status" value="1"/>
</dbReference>
<evidence type="ECO:0000259" key="14">
    <source>
        <dbReference type="PROSITE" id="PS50110"/>
    </source>
</evidence>
<dbReference type="InterPro" id="IPR000014">
    <property type="entry name" value="PAS"/>
</dbReference>
<gene>
    <name evidence="17" type="ORF">M2A_0282</name>
</gene>
<dbReference type="FunFam" id="3.30.565.10:FF:000010">
    <property type="entry name" value="Sensor histidine kinase RcsC"/>
    <property type="match status" value="1"/>
</dbReference>
<keyword evidence="5" id="KW-0547">Nucleotide-binding</keyword>
<dbReference type="SUPFAM" id="SSF47384">
    <property type="entry name" value="Homodimeric domain of signal transducing histidine kinase"/>
    <property type="match status" value="1"/>
</dbReference>
<feature type="transmembrane region" description="Helical" evidence="12">
    <location>
        <begin position="6"/>
        <end position="30"/>
    </location>
</feature>
<name>A0A081B6W5_9HYPH</name>
<dbReference type="EC" id="2.7.13.3" evidence="2"/>
<evidence type="ECO:0000256" key="5">
    <source>
        <dbReference type="ARBA" id="ARBA00022741"/>
    </source>
</evidence>
<dbReference type="SUPFAM" id="SSF55874">
    <property type="entry name" value="ATPase domain of HSP90 chaperone/DNA topoisomerase II/histidine kinase"/>
    <property type="match status" value="1"/>
</dbReference>
<dbReference type="SMART" id="SM00091">
    <property type="entry name" value="PAS"/>
    <property type="match status" value="1"/>
</dbReference>
<dbReference type="GO" id="GO:0005524">
    <property type="term" value="F:ATP binding"/>
    <property type="evidence" value="ECO:0007669"/>
    <property type="project" value="UniProtKB-KW"/>
</dbReference>
<dbReference type="SUPFAM" id="SSF52172">
    <property type="entry name" value="CheY-like"/>
    <property type="match status" value="1"/>
</dbReference>
<dbReference type="EMBL" id="BBIO01000001">
    <property type="protein sequence ID" value="GAK43783.1"/>
    <property type="molecule type" value="Genomic_DNA"/>
</dbReference>
<dbReference type="InterPro" id="IPR036890">
    <property type="entry name" value="HATPase_C_sf"/>
</dbReference>
<feature type="domain" description="PAC" evidence="16">
    <location>
        <begin position="129"/>
        <end position="184"/>
    </location>
</feature>
<evidence type="ECO:0000259" key="15">
    <source>
        <dbReference type="PROSITE" id="PS50112"/>
    </source>
</evidence>
<dbReference type="InterPro" id="IPR011006">
    <property type="entry name" value="CheY-like_superfamily"/>
</dbReference>
<keyword evidence="12" id="KW-0812">Transmembrane</keyword>
<dbReference type="FunFam" id="1.10.287.130:FF:000002">
    <property type="entry name" value="Two-component osmosensing histidine kinase"/>
    <property type="match status" value="1"/>
</dbReference>
<feature type="modified residue" description="4-aspartylphosphate" evidence="11">
    <location>
        <position position="617"/>
    </location>
</feature>
<dbReference type="eggNOG" id="COG2205">
    <property type="taxonomic scope" value="Bacteria"/>
</dbReference>
<dbReference type="Pfam" id="PF08448">
    <property type="entry name" value="PAS_4"/>
    <property type="match status" value="1"/>
</dbReference>
<dbReference type="PANTHER" id="PTHR45339:SF5">
    <property type="entry name" value="HISTIDINE KINASE"/>
    <property type="match status" value="1"/>
</dbReference>
<dbReference type="InterPro" id="IPR003661">
    <property type="entry name" value="HisK_dim/P_dom"/>
</dbReference>
<dbReference type="PROSITE" id="PS50112">
    <property type="entry name" value="PAS"/>
    <property type="match status" value="1"/>
</dbReference>
<dbReference type="Pfam" id="PF00072">
    <property type="entry name" value="Response_reg"/>
    <property type="match status" value="1"/>
</dbReference>
<evidence type="ECO:0000256" key="8">
    <source>
        <dbReference type="ARBA" id="ARBA00023012"/>
    </source>
</evidence>
<dbReference type="GO" id="GO:0000155">
    <property type="term" value="F:phosphorelay sensor kinase activity"/>
    <property type="evidence" value="ECO:0007669"/>
    <property type="project" value="InterPro"/>
</dbReference>
<comment type="caution">
    <text evidence="17">The sequence shown here is derived from an EMBL/GenBank/DDBJ whole genome shotgun (WGS) entry which is preliminary data.</text>
</comment>
<dbReference type="CDD" id="cd17546">
    <property type="entry name" value="REC_hyHK_CKI1_RcsC-like"/>
    <property type="match status" value="1"/>
</dbReference>
<dbReference type="InterPro" id="IPR003594">
    <property type="entry name" value="HATPase_dom"/>
</dbReference>
<feature type="domain" description="PAS" evidence="15">
    <location>
        <begin position="60"/>
        <end position="104"/>
    </location>
</feature>
<dbReference type="PANTHER" id="PTHR45339">
    <property type="entry name" value="HYBRID SIGNAL TRANSDUCTION HISTIDINE KINASE J"/>
    <property type="match status" value="1"/>
</dbReference>
<dbReference type="InterPro" id="IPR004358">
    <property type="entry name" value="Sig_transdc_His_kin-like_C"/>
</dbReference>
<evidence type="ECO:0000256" key="2">
    <source>
        <dbReference type="ARBA" id="ARBA00012438"/>
    </source>
</evidence>
<evidence type="ECO:0000256" key="3">
    <source>
        <dbReference type="ARBA" id="ARBA00022553"/>
    </source>
</evidence>
<evidence type="ECO:0000256" key="10">
    <source>
        <dbReference type="ARBA" id="ARBA00068150"/>
    </source>
</evidence>
<dbReference type="InterPro" id="IPR035965">
    <property type="entry name" value="PAS-like_dom_sf"/>
</dbReference>
<evidence type="ECO:0000259" key="16">
    <source>
        <dbReference type="PROSITE" id="PS50113"/>
    </source>
</evidence>
<dbReference type="Proteomes" id="UP000028702">
    <property type="component" value="Unassembled WGS sequence"/>
</dbReference>